<comment type="caution">
    <text evidence="9">The sequence shown here is derived from an EMBL/GenBank/DDBJ whole genome shotgun (WGS) entry which is preliminary data.</text>
</comment>
<dbReference type="InterPro" id="IPR001078">
    <property type="entry name" value="2-oxoacid_DH_actylTfrase"/>
</dbReference>
<dbReference type="EMBL" id="CAJVAF010000337">
    <property type="protein sequence ID" value="CAG7598919.1"/>
    <property type="molecule type" value="Genomic_DNA"/>
</dbReference>
<dbReference type="FunFam" id="3.30.559.10:FF:000003">
    <property type="entry name" value="Acetyltransferase component of pyruvate dehydrogenase complex"/>
    <property type="match status" value="1"/>
</dbReference>
<dbReference type="PANTHER" id="PTHR23151:SF90">
    <property type="entry name" value="DIHYDROLIPOYLLYSINE-RESIDUE ACETYLTRANSFERASE COMPONENT OF PYRUVATE DEHYDROGENASE COMPLEX, MITOCHONDRIAL-RELATED"/>
    <property type="match status" value="1"/>
</dbReference>
<dbReference type="PROSITE" id="PS50968">
    <property type="entry name" value="BIOTINYL_LIPOYL"/>
    <property type="match status" value="1"/>
</dbReference>
<dbReference type="InterPro" id="IPR045257">
    <property type="entry name" value="E2/Pdx1"/>
</dbReference>
<keyword evidence="5 6" id="KW-0012">Acyltransferase</keyword>
<dbReference type="EC" id="2.3.1.12" evidence="6"/>
<dbReference type="SUPFAM" id="SSF47005">
    <property type="entry name" value="Peripheral subunit-binding domain of 2-oxo acid dehydrogenase complex"/>
    <property type="match status" value="1"/>
</dbReference>
<dbReference type="GO" id="GO:0006086">
    <property type="term" value="P:pyruvate decarboxylation to acetyl-CoA"/>
    <property type="evidence" value="ECO:0007669"/>
    <property type="project" value="InterPro"/>
</dbReference>
<dbReference type="InterPro" id="IPR000089">
    <property type="entry name" value="Biotin_lipoyl"/>
</dbReference>
<evidence type="ECO:0000313" key="9">
    <source>
        <dbReference type="EMBL" id="CAG7598919.1"/>
    </source>
</evidence>
<dbReference type="NCBIfam" id="TIGR01349">
    <property type="entry name" value="PDHac_trf_mito"/>
    <property type="match status" value="1"/>
</dbReference>
<comment type="function">
    <text evidence="6">The pyruvate dehydrogenase complex catalyzes the overall conversion of pyruvate to acetyl-CoA and CO(2).</text>
</comment>
<keyword evidence="3 6" id="KW-0450">Lipoyl</keyword>
<dbReference type="InterPro" id="IPR036625">
    <property type="entry name" value="E3-bd_dom_sf"/>
</dbReference>
<keyword evidence="2 6" id="KW-0808">Transferase</keyword>
<evidence type="ECO:0000256" key="2">
    <source>
        <dbReference type="ARBA" id="ARBA00022679"/>
    </source>
</evidence>
<evidence type="ECO:0000256" key="3">
    <source>
        <dbReference type="ARBA" id="ARBA00022823"/>
    </source>
</evidence>
<evidence type="ECO:0000313" key="10">
    <source>
        <dbReference type="Proteomes" id="UP000837675"/>
    </source>
</evidence>
<dbReference type="InterPro" id="IPR023213">
    <property type="entry name" value="CAT-like_dom_sf"/>
</dbReference>
<evidence type="ECO:0000256" key="1">
    <source>
        <dbReference type="ARBA" id="ARBA00007317"/>
    </source>
</evidence>
<feature type="domain" description="Peripheral subunit-binding (PSBD)" evidence="8">
    <location>
        <begin position="127"/>
        <end position="164"/>
    </location>
</feature>
<dbReference type="GO" id="GO:0045254">
    <property type="term" value="C:pyruvate dehydrogenase complex"/>
    <property type="evidence" value="ECO:0007669"/>
    <property type="project" value="UniProtKB-UniRule"/>
</dbReference>
<evidence type="ECO:0000256" key="5">
    <source>
        <dbReference type="ARBA" id="ARBA00023315"/>
    </source>
</evidence>
<dbReference type="GO" id="GO:0005739">
    <property type="term" value="C:mitochondrion"/>
    <property type="evidence" value="ECO:0007669"/>
    <property type="project" value="UniProtKB-SubCell"/>
</dbReference>
<sequence>MAIPILMPALSPTMTEGNLTKWLKKEGDKVSPGQIMAEIETDKAIMEMEVVDSGIIGKILVPEGTSEVKINALIAVLLEEGESPDAIQTIIDQYSSSAIQITPTAQQQEVSLISHPAPAHQKSERVFISPLAKRIAEQNNIELSSVSGSGPYGRIIKSDILKFVENREAYGEATKTMSPAASNYGRNPKEFEKSTVTGVRKVIAKRLLESKQTIPHFYVTISCELDNLLTLRKQINDSTKEINGKPIYKVSVNDLVIKATAKAMQLVPVVNSSWDNDHIIQYNNIDISVAVSTDGGLITPIIRNADQKSIVEISEEMKNLAYRARTNKLKPEEFQGGGFSISNLGMYGIDKFDAIINPPQSCIMAVGAGIEKPVVKNGKIEIATVMEITLSCDHRIIDGAVAAEFVNAFKKFIENPVLMLI</sequence>
<dbReference type="Gene3D" id="4.10.320.10">
    <property type="entry name" value="E3-binding domain"/>
    <property type="match status" value="1"/>
</dbReference>
<comment type="catalytic activity">
    <reaction evidence="6">
        <text>N(6)-[(R)-dihydrolipoyl]-L-lysyl-[protein] + acetyl-CoA = N(6)-[(R)-S(8)-acetyldihydrolipoyl]-L-lysyl-[protein] + CoA</text>
        <dbReference type="Rhea" id="RHEA:17017"/>
        <dbReference type="Rhea" id="RHEA-COMP:10475"/>
        <dbReference type="Rhea" id="RHEA-COMP:10478"/>
        <dbReference type="ChEBI" id="CHEBI:57287"/>
        <dbReference type="ChEBI" id="CHEBI:57288"/>
        <dbReference type="ChEBI" id="CHEBI:83100"/>
        <dbReference type="ChEBI" id="CHEBI:83111"/>
        <dbReference type="EC" id="2.3.1.12"/>
    </reaction>
</comment>
<reference evidence="9" key="1">
    <citation type="submission" date="2021-06" db="EMBL/GenBank/DDBJ databases">
        <authorList>
            <person name="Nardi T."/>
            <person name="Nardi T."/>
        </authorList>
    </citation>
    <scope>NUCLEOTIDE SEQUENCE</scope>
</reference>
<dbReference type="InterPro" id="IPR003016">
    <property type="entry name" value="2-oxoA_DH_lipoyl-BS"/>
</dbReference>
<dbReference type="SUPFAM" id="SSF52777">
    <property type="entry name" value="CoA-dependent acyltransferases"/>
    <property type="match status" value="1"/>
</dbReference>
<name>A0A8S4C4B7_9ACAR</name>
<gene>
    <name evidence="9" type="ORF">MHYMCMPASI_01055</name>
</gene>
<dbReference type="InterPro" id="IPR011053">
    <property type="entry name" value="Single_hybrid_motif"/>
</dbReference>
<dbReference type="PROSITE" id="PS51826">
    <property type="entry name" value="PSBD"/>
    <property type="match status" value="1"/>
</dbReference>
<dbReference type="Pfam" id="PF02817">
    <property type="entry name" value="E3_binding"/>
    <property type="match status" value="1"/>
</dbReference>
<dbReference type="CDD" id="cd06849">
    <property type="entry name" value="lipoyl_domain"/>
    <property type="match status" value="1"/>
</dbReference>
<dbReference type="Gene3D" id="3.30.559.10">
    <property type="entry name" value="Chloramphenicol acetyltransferase-like domain"/>
    <property type="match status" value="1"/>
</dbReference>
<keyword evidence="4" id="KW-0809">Transit peptide</keyword>
<dbReference type="SUPFAM" id="SSF51230">
    <property type="entry name" value="Single hybrid motif"/>
    <property type="match status" value="1"/>
</dbReference>
<keyword evidence="10" id="KW-1185">Reference proteome</keyword>
<dbReference type="Pfam" id="PF00198">
    <property type="entry name" value="2-oxoacid_dh"/>
    <property type="match status" value="1"/>
</dbReference>
<organism evidence="9 10">
    <name type="scientific">Hyalomma marginatum</name>
    <dbReference type="NCBI Taxonomy" id="34627"/>
    <lineage>
        <taxon>Eukaryota</taxon>
        <taxon>Metazoa</taxon>
        <taxon>Ecdysozoa</taxon>
        <taxon>Arthropoda</taxon>
        <taxon>Chelicerata</taxon>
        <taxon>Arachnida</taxon>
        <taxon>Acari</taxon>
        <taxon>Parasitiformes</taxon>
        <taxon>Ixodida</taxon>
        <taxon>Ixodoidea</taxon>
        <taxon>Ixodidae</taxon>
        <taxon>Hyalomminae</taxon>
        <taxon>Hyalomma</taxon>
    </lineage>
</organism>
<dbReference type="FunFam" id="2.40.50.100:FF:000010">
    <property type="entry name" value="Acetyltransferase component of pyruvate dehydrogenase complex"/>
    <property type="match status" value="1"/>
</dbReference>
<evidence type="ECO:0000259" key="8">
    <source>
        <dbReference type="PROSITE" id="PS51826"/>
    </source>
</evidence>
<accession>A0A8S4C4B7</accession>
<dbReference type="Pfam" id="PF00364">
    <property type="entry name" value="Biotin_lipoyl"/>
    <property type="match status" value="1"/>
</dbReference>
<evidence type="ECO:0000256" key="6">
    <source>
        <dbReference type="RuleBase" id="RU361137"/>
    </source>
</evidence>
<comment type="cofactor">
    <cofactor evidence="6">
        <name>(R)-lipoate</name>
        <dbReference type="ChEBI" id="CHEBI:83088"/>
    </cofactor>
    <text evidence="6">Binds 1 lipoyl cofactor covalently.</text>
</comment>
<evidence type="ECO:0000259" key="7">
    <source>
        <dbReference type="PROSITE" id="PS50968"/>
    </source>
</evidence>
<dbReference type="Proteomes" id="UP000837675">
    <property type="component" value="Unassembled WGS sequence"/>
</dbReference>
<dbReference type="AlphaFoldDB" id="A0A8S4C4B7"/>
<comment type="subcellular location">
    <subcellularLocation>
        <location evidence="6">Mitochondrion</location>
    </subcellularLocation>
</comment>
<dbReference type="InterPro" id="IPR004167">
    <property type="entry name" value="PSBD"/>
</dbReference>
<dbReference type="GO" id="GO:0004742">
    <property type="term" value="F:dihydrolipoyllysine-residue acetyltransferase activity"/>
    <property type="evidence" value="ECO:0007669"/>
    <property type="project" value="UniProtKB-UniRule"/>
</dbReference>
<proteinExistence type="inferred from homology"/>
<evidence type="ECO:0000256" key="4">
    <source>
        <dbReference type="ARBA" id="ARBA00022946"/>
    </source>
</evidence>
<dbReference type="PROSITE" id="PS00189">
    <property type="entry name" value="LIPOYL"/>
    <property type="match status" value="1"/>
</dbReference>
<comment type="similarity">
    <text evidence="1 6">Belongs to the 2-oxoacid dehydrogenase family.</text>
</comment>
<keyword evidence="9" id="KW-0670">Pyruvate</keyword>
<feature type="domain" description="Lipoyl-binding" evidence="7">
    <location>
        <begin position="2"/>
        <end position="78"/>
    </location>
</feature>
<dbReference type="Gene3D" id="2.40.50.100">
    <property type="match status" value="1"/>
</dbReference>
<dbReference type="InterPro" id="IPR006257">
    <property type="entry name" value="LAT1"/>
</dbReference>
<dbReference type="PANTHER" id="PTHR23151">
    <property type="entry name" value="DIHYDROLIPOAMIDE ACETYL/SUCCINYL-TRANSFERASE-RELATED"/>
    <property type="match status" value="1"/>
</dbReference>
<protein>
    <recommendedName>
        <fullName evidence="6">Acetyltransferase component of pyruvate dehydrogenase complex</fullName>
        <ecNumber evidence="6">2.3.1.12</ecNumber>
    </recommendedName>
</protein>